<feature type="region of interest" description="Disordered" evidence="1">
    <location>
        <begin position="102"/>
        <end position="123"/>
    </location>
</feature>
<protein>
    <submittedName>
        <fullName evidence="2">Uncharacterized protein</fullName>
    </submittedName>
</protein>
<keyword evidence="3" id="KW-1185">Reference proteome</keyword>
<evidence type="ECO:0000256" key="1">
    <source>
        <dbReference type="SAM" id="MobiDB-lite"/>
    </source>
</evidence>
<organism evidence="2 3">
    <name type="scientific">Brassica carinata</name>
    <name type="common">Ethiopian mustard</name>
    <name type="synonym">Abyssinian cabbage</name>
    <dbReference type="NCBI Taxonomy" id="52824"/>
    <lineage>
        <taxon>Eukaryota</taxon>
        <taxon>Viridiplantae</taxon>
        <taxon>Streptophyta</taxon>
        <taxon>Embryophyta</taxon>
        <taxon>Tracheophyta</taxon>
        <taxon>Spermatophyta</taxon>
        <taxon>Magnoliopsida</taxon>
        <taxon>eudicotyledons</taxon>
        <taxon>Gunneridae</taxon>
        <taxon>Pentapetalae</taxon>
        <taxon>rosids</taxon>
        <taxon>malvids</taxon>
        <taxon>Brassicales</taxon>
        <taxon>Brassicaceae</taxon>
        <taxon>Brassiceae</taxon>
        <taxon>Brassica</taxon>
    </lineage>
</organism>
<sequence length="123" mass="13357">MSIKYKRCGVTNTPPLESASTLQGTIATPKESSSMVLKDPGSSDLCHLVSNQFASLASLKGEENDQLDMDCCTDSIDLMTPSGKRMLQERPVKPTVKAILTKELQMQSTSRGSNRGRGSRGRH</sequence>
<dbReference type="OrthoDB" id="1114005at2759"/>
<evidence type="ECO:0000313" key="3">
    <source>
        <dbReference type="Proteomes" id="UP000886595"/>
    </source>
</evidence>
<reference evidence="2 3" key="1">
    <citation type="submission" date="2020-02" db="EMBL/GenBank/DDBJ databases">
        <authorList>
            <person name="Ma Q."/>
            <person name="Huang Y."/>
            <person name="Song X."/>
            <person name="Pei D."/>
        </authorList>
    </citation>
    <scope>NUCLEOTIDE SEQUENCE [LARGE SCALE GENOMIC DNA]</scope>
    <source>
        <strain evidence="2">Sxm20200214</strain>
        <tissue evidence="2">Leaf</tissue>
    </source>
</reference>
<proteinExistence type="predicted"/>
<accession>A0A8X8ANU6</accession>
<feature type="compositionally biased region" description="Polar residues" evidence="1">
    <location>
        <begin position="14"/>
        <end position="35"/>
    </location>
</feature>
<feature type="region of interest" description="Disordered" evidence="1">
    <location>
        <begin position="14"/>
        <end position="40"/>
    </location>
</feature>
<dbReference type="EMBL" id="JAAMPC010000006">
    <property type="protein sequence ID" value="KAG2309160.1"/>
    <property type="molecule type" value="Genomic_DNA"/>
</dbReference>
<dbReference type="Proteomes" id="UP000886595">
    <property type="component" value="Unassembled WGS sequence"/>
</dbReference>
<dbReference type="AlphaFoldDB" id="A0A8X8ANU6"/>
<name>A0A8X8ANU6_BRACI</name>
<evidence type="ECO:0000313" key="2">
    <source>
        <dbReference type="EMBL" id="KAG2309160.1"/>
    </source>
</evidence>
<gene>
    <name evidence="2" type="ORF">Bca52824_028908</name>
</gene>
<comment type="caution">
    <text evidence="2">The sequence shown here is derived from an EMBL/GenBank/DDBJ whole genome shotgun (WGS) entry which is preliminary data.</text>
</comment>